<keyword evidence="3" id="KW-1185">Reference proteome</keyword>
<gene>
    <name evidence="2" type="ORF">G2W53_006068</name>
</gene>
<evidence type="ECO:0000313" key="2">
    <source>
        <dbReference type="EMBL" id="KAF7837586.1"/>
    </source>
</evidence>
<evidence type="ECO:0000256" key="1">
    <source>
        <dbReference type="ARBA" id="ARBA00006974"/>
    </source>
</evidence>
<comment type="similarity">
    <text evidence="1">Belongs to the ARG7 family.</text>
</comment>
<dbReference type="Pfam" id="PF02519">
    <property type="entry name" value="Auxin_inducible"/>
    <property type="match status" value="1"/>
</dbReference>
<protein>
    <submittedName>
        <fullName evidence="2">Indole-3-acetic acid-induced protein ARG7</fullName>
    </submittedName>
</protein>
<dbReference type="OrthoDB" id="1916968at2759"/>
<organism evidence="2 3">
    <name type="scientific">Senna tora</name>
    <dbReference type="NCBI Taxonomy" id="362788"/>
    <lineage>
        <taxon>Eukaryota</taxon>
        <taxon>Viridiplantae</taxon>
        <taxon>Streptophyta</taxon>
        <taxon>Embryophyta</taxon>
        <taxon>Tracheophyta</taxon>
        <taxon>Spermatophyta</taxon>
        <taxon>Magnoliopsida</taxon>
        <taxon>eudicotyledons</taxon>
        <taxon>Gunneridae</taxon>
        <taxon>Pentapetalae</taxon>
        <taxon>rosids</taxon>
        <taxon>fabids</taxon>
        <taxon>Fabales</taxon>
        <taxon>Fabaceae</taxon>
        <taxon>Caesalpinioideae</taxon>
        <taxon>Cassia clade</taxon>
        <taxon>Senna</taxon>
    </lineage>
</organism>
<dbReference type="PANTHER" id="PTHR31374">
    <property type="entry name" value="AUXIN-INDUCED PROTEIN-LIKE-RELATED"/>
    <property type="match status" value="1"/>
</dbReference>
<dbReference type="AlphaFoldDB" id="A0A835CDK3"/>
<dbReference type="GO" id="GO:0009733">
    <property type="term" value="P:response to auxin"/>
    <property type="evidence" value="ECO:0007669"/>
    <property type="project" value="InterPro"/>
</dbReference>
<dbReference type="Proteomes" id="UP000634136">
    <property type="component" value="Unassembled WGS sequence"/>
</dbReference>
<comment type="caution">
    <text evidence="2">The sequence shown here is derived from an EMBL/GenBank/DDBJ whole genome shotgun (WGS) entry which is preliminary data.</text>
</comment>
<dbReference type="InterPro" id="IPR003676">
    <property type="entry name" value="SAUR_fam"/>
</dbReference>
<evidence type="ECO:0000313" key="3">
    <source>
        <dbReference type="Proteomes" id="UP000634136"/>
    </source>
</evidence>
<sequence length="155" mass="17368">MLQKWQSVTLGSKLNHHHHKTINKDIAAAPINIIKKEEEDDTWCDSEDEEIMESTTSPKVGPPADVPKGYLAVYVGCDLQRFIIPTAYLSHSIFKELLEKAEDEFGFEHSGALTIPCDIHTFKSLLTSMHNPQPHPTCTLTTPPHPQQAQEPLMA</sequence>
<reference evidence="2" key="1">
    <citation type="submission" date="2020-09" db="EMBL/GenBank/DDBJ databases">
        <title>Genome-Enabled Discovery of Anthraquinone Biosynthesis in Senna tora.</title>
        <authorList>
            <person name="Kang S.-H."/>
            <person name="Pandey R.P."/>
            <person name="Lee C.-M."/>
            <person name="Sim J.-S."/>
            <person name="Jeong J.-T."/>
            <person name="Choi B.-S."/>
            <person name="Jung M."/>
            <person name="Ginzburg D."/>
            <person name="Zhao K."/>
            <person name="Won S.Y."/>
            <person name="Oh T.-J."/>
            <person name="Yu Y."/>
            <person name="Kim N.-H."/>
            <person name="Lee O.R."/>
            <person name="Lee T.-H."/>
            <person name="Bashyal P."/>
            <person name="Kim T.-S."/>
            <person name="Lee W.-H."/>
            <person name="Kawkins C."/>
            <person name="Kim C.-K."/>
            <person name="Kim J.S."/>
            <person name="Ahn B.O."/>
            <person name="Rhee S.Y."/>
            <person name="Sohng J.K."/>
        </authorList>
    </citation>
    <scope>NUCLEOTIDE SEQUENCE</scope>
    <source>
        <tissue evidence="2">Leaf</tissue>
    </source>
</reference>
<proteinExistence type="inferred from homology"/>
<dbReference type="PANTHER" id="PTHR31374:SF7">
    <property type="entry name" value="SAUR-LIKE AUXIN-RESPONSIVE PROTEIN FAMILY"/>
    <property type="match status" value="1"/>
</dbReference>
<accession>A0A835CDK3</accession>
<dbReference type="EMBL" id="JAAIUW010000003">
    <property type="protein sequence ID" value="KAF7837586.1"/>
    <property type="molecule type" value="Genomic_DNA"/>
</dbReference>
<name>A0A835CDK3_9FABA</name>